<evidence type="ECO:0000256" key="3">
    <source>
        <dbReference type="ARBA" id="ARBA00022840"/>
    </source>
</evidence>
<feature type="domain" description="ATP-grasp" evidence="5">
    <location>
        <begin position="117"/>
        <end position="319"/>
    </location>
</feature>
<name>A0A7Z0WP95_9PSEU</name>
<evidence type="ECO:0000256" key="2">
    <source>
        <dbReference type="ARBA" id="ARBA00022741"/>
    </source>
</evidence>
<gene>
    <name evidence="6" type="ORF">BLA60_12425</name>
</gene>
<dbReference type="PANTHER" id="PTHR43585">
    <property type="entry name" value="FUMIPYRROLE BIOSYNTHESIS PROTEIN C"/>
    <property type="match status" value="1"/>
</dbReference>
<dbReference type="InterPro" id="IPR041472">
    <property type="entry name" value="BL00235/CARNS1_N"/>
</dbReference>
<organism evidence="6 7">
    <name type="scientific">Actinophytocola xinjiangensis</name>
    <dbReference type="NCBI Taxonomy" id="485602"/>
    <lineage>
        <taxon>Bacteria</taxon>
        <taxon>Bacillati</taxon>
        <taxon>Actinomycetota</taxon>
        <taxon>Actinomycetes</taxon>
        <taxon>Pseudonocardiales</taxon>
        <taxon>Pseudonocardiaceae</taxon>
    </lineage>
</organism>
<dbReference type="GO" id="GO:0046872">
    <property type="term" value="F:metal ion binding"/>
    <property type="evidence" value="ECO:0007669"/>
    <property type="project" value="InterPro"/>
</dbReference>
<comment type="caution">
    <text evidence="6">The sequence shown here is derived from an EMBL/GenBank/DDBJ whole genome shotgun (WGS) entry which is preliminary data.</text>
</comment>
<keyword evidence="7" id="KW-1185">Reference proteome</keyword>
<dbReference type="RefSeq" id="WP_075132953.1">
    <property type="nucleotide sequence ID" value="NZ_MSIF01000004.1"/>
</dbReference>
<keyword evidence="1" id="KW-0436">Ligase</keyword>
<dbReference type="InterPro" id="IPR040570">
    <property type="entry name" value="LAL_C2"/>
</dbReference>
<dbReference type="Gene3D" id="3.30.470.20">
    <property type="entry name" value="ATP-grasp fold, B domain"/>
    <property type="match status" value="1"/>
</dbReference>
<dbReference type="PANTHER" id="PTHR43585:SF2">
    <property type="entry name" value="ATP-GRASP ENZYME FSQD"/>
    <property type="match status" value="1"/>
</dbReference>
<dbReference type="SUPFAM" id="SSF56059">
    <property type="entry name" value="Glutathione synthetase ATP-binding domain-like"/>
    <property type="match status" value="1"/>
</dbReference>
<proteinExistence type="predicted"/>
<keyword evidence="3 4" id="KW-0067">ATP-binding</keyword>
<dbReference type="EMBL" id="MSIF01000004">
    <property type="protein sequence ID" value="OLF11719.1"/>
    <property type="molecule type" value="Genomic_DNA"/>
</dbReference>
<keyword evidence="2 4" id="KW-0547">Nucleotide-binding</keyword>
<dbReference type="InterPro" id="IPR052032">
    <property type="entry name" value="ATP-dep_AA_Ligase"/>
</dbReference>
<dbReference type="InterPro" id="IPR011761">
    <property type="entry name" value="ATP-grasp"/>
</dbReference>
<evidence type="ECO:0000313" key="7">
    <source>
        <dbReference type="Proteomes" id="UP000185696"/>
    </source>
</evidence>
<dbReference type="Pfam" id="PF13535">
    <property type="entry name" value="ATP-grasp_4"/>
    <property type="match status" value="1"/>
</dbReference>
<evidence type="ECO:0000313" key="6">
    <source>
        <dbReference type="EMBL" id="OLF11719.1"/>
    </source>
</evidence>
<protein>
    <submittedName>
        <fullName evidence="6">Carboxylase</fullName>
    </submittedName>
</protein>
<reference evidence="6 7" key="1">
    <citation type="submission" date="2016-12" db="EMBL/GenBank/DDBJ databases">
        <title>The draft genome sequence of Actinophytocola xinjiangensis.</title>
        <authorList>
            <person name="Wang W."/>
            <person name="Yuan L."/>
        </authorList>
    </citation>
    <scope>NUCLEOTIDE SEQUENCE [LARGE SCALE GENOMIC DNA]</scope>
    <source>
        <strain evidence="6 7">CGMCC 4.4663</strain>
    </source>
</reference>
<accession>A0A7Z0WP95</accession>
<dbReference type="AlphaFoldDB" id="A0A7Z0WP95"/>
<sequence length="412" mass="43963">MIGNVLLVGAHSSSAKEILNAADELGVAVHVATHRNVFANYSKEFRDRFAGAIFPNFLAGQAAMDELVAYGRDNDIGGVLCAWEFLSPVATRVAARLGLPGHDPDLADACRNKALMAKVLSANGVPAPRTWLASGLESVRARITELGLDFPLVVKPAENAYSIGVSVVDSPDALPDAVLNAQRWMTELPHGLPLDVSILIQEYVDGQEYSVETVIRGGAQHHLGIVQKFTTSGVTREEAGHTVPATLTDSERATVLDAVGRSLTALGFRDGVAHTELKLHNGIAKIIEIGARPPGDHIVRVLRYARGVNEVRAYLQVAIGREPDLSETHDGAAAIRFLSTGERGVLDGVMDVPEPPGVVETVRYLAPGDDVGNYYETFTRVGHVILRESSAPAVNKLADDLVAAVTISVREG</sequence>
<dbReference type="Gene3D" id="3.40.50.20">
    <property type="match status" value="1"/>
</dbReference>
<dbReference type="Pfam" id="PF18130">
    <property type="entry name" value="ATPgrasp_N"/>
    <property type="match status" value="1"/>
</dbReference>
<dbReference type="PROSITE" id="PS50975">
    <property type="entry name" value="ATP_GRASP"/>
    <property type="match status" value="1"/>
</dbReference>
<evidence type="ECO:0000259" key="5">
    <source>
        <dbReference type="PROSITE" id="PS50975"/>
    </source>
</evidence>
<dbReference type="Pfam" id="PF18603">
    <property type="entry name" value="LAL_C2"/>
    <property type="match status" value="1"/>
</dbReference>
<dbReference type="GO" id="GO:0016874">
    <property type="term" value="F:ligase activity"/>
    <property type="evidence" value="ECO:0007669"/>
    <property type="project" value="UniProtKB-KW"/>
</dbReference>
<dbReference type="GO" id="GO:0005524">
    <property type="term" value="F:ATP binding"/>
    <property type="evidence" value="ECO:0007669"/>
    <property type="project" value="UniProtKB-UniRule"/>
</dbReference>
<evidence type="ECO:0000256" key="4">
    <source>
        <dbReference type="PROSITE-ProRule" id="PRU00409"/>
    </source>
</evidence>
<evidence type="ECO:0000256" key="1">
    <source>
        <dbReference type="ARBA" id="ARBA00022598"/>
    </source>
</evidence>
<dbReference type="Proteomes" id="UP000185696">
    <property type="component" value="Unassembled WGS sequence"/>
</dbReference>